<sequence>MKRREPLPYLLTAFSRRLYFEKLYKLNSGKIYVKLEAERGDRMNAYITTGTYDFLLKIKEKYPDEKMVLLQNPEHALLLHETEGKTVFASPRRYQLAASSGNLEDGIFFIFTHLPIPDEGKPVYEFHFKKNTPAIESKPGFAAYRLLRPVKGDTYIAITGWKDEESFEKWKRSIDYLLVHSLDLTEIGANKSTYDAPAFTKEYVIPQDEEEG</sequence>
<dbReference type="EMBL" id="LQYI01000101">
    <property type="protein sequence ID" value="KYC64322.1"/>
    <property type="molecule type" value="Genomic_DNA"/>
</dbReference>
<evidence type="ECO:0000313" key="2">
    <source>
        <dbReference type="EMBL" id="KYC64322.1"/>
    </source>
</evidence>
<gene>
    <name evidence="2" type="ORF">B4099_0514</name>
</gene>
<dbReference type="PATRIC" id="fig|1398.25.peg.640"/>
<dbReference type="Proteomes" id="UP000075304">
    <property type="component" value="Unassembled WGS sequence"/>
</dbReference>
<dbReference type="SUPFAM" id="SSF54909">
    <property type="entry name" value="Dimeric alpha+beta barrel"/>
    <property type="match status" value="1"/>
</dbReference>
<dbReference type="Pfam" id="PF03992">
    <property type="entry name" value="ABM"/>
    <property type="match status" value="1"/>
</dbReference>
<dbReference type="InterPro" id="IPR011008">
    <property type="entry name" value="Dimeric_a/b-barrel"/>
</dbReference>
<evidence type="ECO:0000259" key="1">
    <source>
        <dbReference type="PROSITE" id="PS51725"/>
    </source>
</evidence>
<protein>
    <recommendedName>
        <fullName evidence="1">ABM domain-containing protein</fullName>
    </recommendedName>
</protein>
<dbReference type="AlphaFoldDB" id="A0A150K4E1"/>
<name>A0A150K4E1_HEYCO</name>
<proteinExistence type="predicted"/>
<dbReference type="InterPro" id="IPR050404">
    <property type="entry name" value="Heme-degrading_MO"/>
</dbReference>
<dbReference type="PANTHER" id="PTHR34474">
    <property type="entry name" value="SIGNAL TRANSDUCTION PROTEIN TRAP"/>
    <property type="match status" value="1"/>
</dbReference>
<feature type="domain" description="ABM" evidence="1">
    <location>
        <begin position="108"/>
        <end position="203"/>
    </location>
</feature>
<organism evidence="2 3">
    <name type="scientific">Heyndrickxia coagulans</name>
    <name type="common">Weizmannia coagulans</name>
    <dbReference type="NCBI Taxonomy" id="1398"/>
    <lineage>
        <taxon>Bacteria</taxon>
        <taxon>Bacillati</taxon>
        <taxon>Bacillota</taxon>
        <taxon>Bacilli</taxon>
        <taxon>Bacillales</taxon>
        <taxon>Bacillaceae</taxon>
        <taxon>Heyndrickxia</taxon>
    </lineage>
</organism>
<reference evidence="2 3" key="1">
    <citation type="submission" date="2016-01" db="EMBL/GenBank/DDBJ databases">
        <title>Genome Sequences of Twelve Sporeforming Bacillus Species Isolated from Foods.</title>
        <authorList>
            <person name="Berendsen E.M."/>
            <person name="Wells-Bennik M.H."/>
            <person name="Krawcyk A.O."/>
            <person name="De Jong A."/>
            <person name="Holsappel S."/>
            <person name="Eijlander R.T."/>
            <person name="Kuipers O.P."/>
        </authorList>
    </citation>
    <scope>NUCLEOTIDE SEQUENCE [LARGE SCALE GENOMIC DNA]</scope>
    <source>
        <strain evidence="2 3">B4099</strain>
    </source>
</reference>
<dbReference type="InterPro" id="IPR007138">
    <property type="entry name" value="ABM_dom"/>
</dbReference>
<dbReference type="Gene3D" id="3.30.70.100">
    <property type="match status" value="1"/>
</dbReference>
<evidence type="ECO:0000313" key="3">
    <source>
        <dbReference type="Proteomes" id="UP000075304"/>
    </source>
</evidence>
<dbReference type="PROSITE" id="PS51725">
    <property type="entry name" value="ABM"/>
    <property type="match status" value="1"/>
</dbReference>
<accession>A0A150K4E1</accession>
<comment type="caution">
    <text evidence="2">The sequence shown here is derived from an EMBL/GenBank/DDBJ whole genome shotgun (WGS) entry which is preliminary data.</text>
</comment>
<dbReference type="PANTHER" id="PTHR34474:SF2">
    <property type="entry name" value="SIGNAL TRANSDUCTION PROTEIN TRAP"/>
    <property type="match status" value="1"/>
</dbReference>